<dbReference type="AlphaFoldDB" id="A0A6A5BH43"/>
<dbReference type="GO" id="GO:0071986">
    <property type="term" value="C:Ragulator complex"/>
    <property type="evidence" value="ECO:0007669"/>
    <property type="project" value="InterPro"/>
</dbReference>
<name>A0A6A5BH43_NAEFO</name>
<dbReference type="Pfam" id="PF16672">
    <property type="entry name" value="LAMTOR5"/>
    <property type="match status" value="1"/>
</dbReference>
<dbReference type="Gene3D" id="3.30.450.30">
    <property type="entry name" value="Dynein light chain 2a, cytoplasmic"/>
    <property type="match status" value="1"/>
</dbReference>
<accession>A0A6A5BH43</accession>
<dbReference type="OrthoDB" id="10303808at2759"/>
<comment type="caution">
    <text evidence="1">The sequence shown here is derived from an EMBL/GenBank/DDBJ whole genome shotgun (WGS) entry which is preliminary data.</text>
</comment>
<keyword evidence="2" id="KW-1185">Reference proteome</keyword>
<dbReference type="VEuPathDB" id="AmoebaDB:NfTy_063790"/>
<reference evidence="1 2" key="1">
    <citation type="journal article" date="2019" name="Sci. Rep.">
        <title>Nanopore sequencing improves the draft genome of the human pathogenic amoeba Naegleria fowleri.</title>
        <authorList>
            <person name="Liechti N."/>
            <person name="Schurch N."/>
            <person name="Bruggmann R."/>
            <person name="Wittwer M."/>
        </authorList>
    </citation>
    <scope>NUCLEOTIDE SEQUENCE [LARGE SCALE GENOMIC DNA]</scope>
    <source>
        <strain evidence="1 2">ATCC 30894</strain>
    </source>
</reference>
<proteinExistence type="predicted"/>
<sequence>MDESVKQLNQQIQSQEEEILGYCCADNNGFCINSFGNLENNAEVTSGYIRGILKRANRLALSDGQANPTVIIECDSYKYILQSKDNTNVCIVRKSSQNNNEGEAEKEHE</sequence>
<dbReference type="VEuPathDB" id="AmoebaDB:FDP41_003866"/>
<dbReference type="RefSeq" id="XP_044561926.1">
    <property type="nucleotide sequence ID" value="XM_044707217.1"/>
</dbReference>
<protein>
    <submittedName>
        <fullName evidence="1">Uncharacterized protein</fullName>
    </submittedName>
</protein>
<dbReference type="GeneID" id="68111084"/>
<evidence type="ECO:0000313" key="2">
    <source>
        <dbReference type="Proteomes" id="UP000444721"/>
    </source>
</evidence>
<dbReference type="EMBL" id="VFQX01000035">
    <property type="protein sequence ID" value="KAF0977213.1"/>
    <property type="molecule type" value="Genomic_DNA"/>
</dbReference>
<organism evidence="1 2">
    <name type="scientific">Naegleria fowleri</name>
    <name type="common">Brain eating amoeba</name>
    <dbReference type="NCBI Taxonomy" id="5763"/>
    <lineage>
        <taxon>Eukaryota</taxon>
        <taxon>Discoba</taxon>
        <taxon>Heterolobosea</taxon>
        <taxon>Tetramitia</taxon>
        <taxon>Eutetramitia</taxon>
        <taxon>Vahlkampfiidae</taxon>
        <taxon>Naegleria</taxon>
    </lineage>
</organism>
<dbReference type="InterPro" id="IPR024135">
    <property type="entry name" value="LAMTOR5"/>
</dbReference>
<dbReference type="Proteomes" id="UP000444721">
    <property type="component" value="Unassembled WGS sequence"/>
</dbReference>
<gene>
    <name evidence="1" type="ORF">FDP41_003866</name>
</gene>
<evidence type="ECO:0000313" key="1">
    <source>
        <dbReference type="EMBL" id="KAF0977213.1"/>
    </source>
</evidence>